<feature type="region of interest" description="Disordered" evidence="5">
    <location>
        <begin position="364"/>
        <end position="384"/>
    </location>
</feature>
<feature type="region of interest" description="Disordered" evidence="5">
    <location>
        <begin position="149"/>
        <end position="198"/>
    </location>
</feature>
<accession>A0A210QFA5</accession>
<reference evidence="7 8" key="1">
    <citation type="journal article" date="2017" name="Nat. Ecol. Evol.">
        <title>Scallop genome provides insights into evolution of bilaterian karyotype and development.</title>
        <authorList>
            <person name="Wang S."/>
            <person name="Zhang J."/>
            <person name="Jiao W."/>
            <person name="Li J."/>
            <person name="Xun X."/>
            <person name="Sun Y."/>
            <person name="Guo X."/>
            <person name="Huan P."/>
            <person name="Dong B."/>
            <person name="Zhang L."/>
            <person name="Hu X."/>
            <person name="Sun X."/>
            <person name="Wang J."/>
            <person name="Zhao C."/>
            <person name="Wang Y."/>
            <person name="Wang D."/>
            <person name="Huang X."/>
            <person name="Wang R."/>
            <person name="Lv J."/>
            <person name="Li Y."/>
            <person name="Zhang Z."/>
            <person name="Liu B."/>
            <person name="Lu W."/>
            <person name="Hui Y."/>
            <person name="Liang J."/>
            <person name="Zhou Z."/>
            <person name="Hou R."/>
            <person name="Li X."/>
            <person name="Liu Y."/>
            <person name="Li H."/>
            <person name="Ning X."/>
            <person name="Lin Y."/>
            <person name="Zhao L."/>
            <person name="Xing Q."/>
            <person name="Dou J."/>
            <person name="Li Y."/>
            <person name="Mao J."/>
            <person name="Guo H."/>
            <person name="Dou H."/>
            <person name="Li T."/>
            <person name="Mu C."/>
            <person name="Jiang W."/>
            <person name="Fu Q."/>
            <person name="Fu X."/>
            <person name="Miao Y."/>
            <person name="Liu J."/>
            <person name="Yu Q."/>
            <person name="Li R."/>
            <person name="Liao H."/>
            <person name="Li X."/>
            <person name="Kong Y."/>
            <person name="Jiang Z."/>
            <person name="Chourrout D."/>
            <person name="Li R."/>
            <person name="Bao Z."/>
        </authorList>
    </citation>
    <scope>NUCLEOTIDE SEQUENCE [LARGE SCALE GENOMIC DNA]</scope>
    <source>
        <strain evidence="7 8">PY_sf001</strain>
    </source>
</reference>
<feature type="compositionally biased region" description="Acidic residues" evidence="5">
    <location>
        <begin position="74"/>
        <end position="83"/>
    </location>
</feature>
<dbReference type="OrthoDB" id="6159439at2759"/>
<dbReference type="GO" id="GO:0006357">
    <property type="term" value="P:regulation of transcription by RNA polymerase II"/>
    <property type="evidence" value="ECO:0007669"/>
    <property type="project" value="TreeGrafter"/>
</dbReference>
<dbReference type="GO" id="GO:0005634">
    <property type="term" value="C:nucleus"/>
    <property type="evidence" value="ECO:0007669"/>
    <property type="project" value="UniProtKB-SubCell"/>
</dbReference>
<dbReference type="GO" id="GO:0009887">
    <property type="term" value="P:animal organ morphogenesis"/>
    <property type="evidence" value="ECO:0007669"/>
    <property type="project" value="TreeGrafter"/>
</dbReference>
<keyword evidence="8" id="KW-1185">Reference proteome</keyword>
<keyword evidence="3 4" id="KW-0539">Nucleus</keyword>
<evidence type="ECO:0000256" key="3">
    <source>
        <dbReference type="PROSITE-ProRule" id="PRU00108"/>
    </source>
</evidence>
<feature type="region of interest" description="Disordered" evidence="5">
    <location>
        <begin position="1"/>
        <end position="20"/>
    </location>
</feature>
<feature type="domain" description="Homeobox" evidence="6">
    <location>
        <begin position="89"/>
        <end position="145"/>
    </location>
</feature>
<dbReference type="GO" id="GO:0000977">
    <property type="term" value="F:RNA polymerase II transcription regulatory region sequence-specific DNA binding"/>
    <property type="evidence" value="ECO:0007669"/>
    <property type="project" value="TreeGrafter"/>
</dbReference>
<dbReference type="AlphaFoldDB" id="A0A210QFA5"/>
<dbReference type="Gene3D" id="1.10.10.60">
    <property type="entry name" value="Homeodomain-like"/>
    <property type="match status" value="1"/>
</dbReference>
<feature type="DNA-binding region" description="Homeobox" evidence="3">
    <location>
        <begin position="91"/>
        <end position="146"/>
    </location>
</feature>
<gene>
    <name evidence="7" type="ORF">KP79_PYT10329</name>
</gene>
<dbReference type="PROSITE" id="PS50071">
    <property type="entry name" value="HOMEOBOX_2"/>
    <property type="match status" value="1"/>
</dbReference>
<dbReference type="PANTHER" id="PTHR24332:SF9">
    <property type="entry name" value="HOMEOTIC PROTEIN CAUDAL"/>
    <property type="match status" value="1"/>
</dbReference>
<evidence type="ECO:0000259" key="6">
    <source>
        <dbReference type="PROSITE" id="PS50071"/>
    </source>
</evidence>
<feature type="region of interest" description="Disordered" evidence="5">
    <location>
        <begin position="48"/>
        <end position="99"/>
    </location>
</feature>
<protein>
    <submittedName>
        <fullName evidence="7">Homeobox protein ESX1</fullName>
    </submittedName>
</protein>
<evidence type="ECO:0000313" key="7">
    <source>
        <dbReference type="EMBL" id="OWF47443.1"/>
    </source>
</evidence>
<keyword evidence="3 4" id="KW-0371">Homeobox</keyword>
<evidence type="ECO:0000256" key="5">
    <source>
        <dbReference type="SAM" id="MobiDB-lite"/>
    </source>
</evidence>
<organism evidence="7 8">
    <name type="scientific">Mizuhopecten yessoensis</name>
    <name type="common">Japanese scallop</name>
    <name type="synonym">Patinopecten yessoensis</name>
    <dbReference type="NCBI Taxonomy" id="6573"/>
    <lineage>
        <taxon>Eukaryota</taxon>
        <taxon>Metazoa</taxon>
        <taxon>Spiralia</taxon>
        <taxon>Lophotrochozoa</taxon>
        <taxon>Mollusca</taxon>
        <taxon>Bivalvia</taxon>
        <taxon>Autobranchia</taxon>
        <taxon>Pteriomorphia</taxon>
        <taxon>Pectinida</taxon>
        <taxon>Pectinoidea</taxon>
        <taxon>Pectinidae</taxon>
        <taxon>Mizuhopecten</taxon>
    </lineage>
</organism>
<feature type="region of interest" description="Disordered" evidence="5">
    <location>
        <begin position="468"/>
        <end position="487"/>
    </location>
</feature>
<dbReference type="PANTHER" id="PTHR24332">
    <property type="entry name" value="HOMEOBOX PROTEIN CDX"/>
    <property type="match status" value="1"/>
</dbReference>
<proteinExistence type="inferred from homology"/>
<dbReference type="SUPFAM" id="SSF46689">
    <property type="entry name" value="Homeodomain-like"/>
    <property type="match status" value="1"/>
</dbReference>
<evidence type="ECO:0000313" key="8">
    <source>
        <dbReference type="Proteomes" id="UP000242188"/>
    </source>
</evidence>
<comment type="subcellular location">
    <subcellularLocation>
        <location evidence="1 3 4">Nucleus</location>
    </subcellularLocation>
</comment>
<dbReference type="InterPro" id="IPR009057">
    <property type="entry name" value="Homeodomain-like_sf"/>
</dbReference>
<sequence length="487" mass="54488">MLEVDSYRRTLHSTGYDPRIPMPEMPDFGGLHEPFAYHALSAVNKPEKQNSLIHWSPPPATTVSPTPATGAKSDEEDDEDDDDCRPFTPPPPRERLSYTRYQLEMLNSIYIRVRYPNSTQKLLIAKRVGITREQVKIWFQNRRRKDVIGKKKDGSESDCSKSDHSDTRSDHGDNRSDHGDSKGDNCDSDSGVSEENGGLMVPEVVMKSVIAELHKFEKEPIKSKKLKKKMKASRKKAKKAVTTQQFQSMLLGSGYDMISPPNQVIAPAPPKVSRATKFNHSKDMSAFDAPKEGMRPVSYMDGYGNSLAGSLMSSVPMRDLPAGHSSVNASLGCDMPVLSDLLNYTKTSSADTPTSRTHEHLQRVSESSMMHHHQNQTSPTSGFYPSVRTVHVDSLGQPSMPMSSAVLSRVYPYPFIAEHPMVLSTLRHNMEPFRPQPQYPGGHHYNEDYSPFQPYNITSLANPYYSQTSPWSQHNSSAESNGPFQQL</sequence>
<dbReference type="GO" id="GO:0030154">
    <property type="term" value="P:cell differentiation"/>
    <property type="evidence" value="ECO:0007669"/>
    <property type="project" value="TreeGrafter"/>
</dbReference>
<dbReference type="InterPro" id="IPR001356">
    <property type="entry name" value="HD"/>
</dbReference>
<dbReference type="CDD" id="cd00086">
    <property type="entry name" value="homeodomain"/>
    <property type="match status" value="1"/>
</dbReference>
<keyword evidence="3 4" id="KW-0238">DNA-binding</keyword>
<dbReference type="Pfam" id="PF00046">
    <property type="entry name" value="Homeodomain"/>
    <property type="match status" value="1"/>
</dbReference>
<dbReference type="GO" id="GO:0003700">
    <property type="term" value="F:DNA-binding transcription factor activity"/>
    <property type="evidence" value="ECO:0007669"/>
    <property type="project" value="TreeGrafter"/>
</dbReference>
<evidence type="ECO:0000256" key="1">
    <source>
        <dbReference type="ARBA" id="ARBA00004123"/>
    </source>
</evidence>
<feature type="compositionally biased region" description="Basic and acidic residues" evidence="5">
    <location>
        <begin position="149"/>
        <end position="185"/>
    </location>
</feature>
<comment type="similarity">
    <text evidence="2">Belongs to the Caudal homeobox family.</text>
</comment>
<evidence type="ECO:0000256" key="2">
    <source>
        <dbReference type="ARBA" id="ARBA00010341"/>
    </source>
</evidence>
<dbReference type="InterPro" id="IPR047152">
    <property type="entry name" value="Caudal_homeobox"/>
</dbReference>
<comment type="caution">
    <text evidence="7">The sequence shown here is derived from an EMBL/GenBank/DDBJ whole genome shotgun (WGS) entry which is preliminary data.</text>
</comment>
<evidence type="ECO:0000256" key="4">
    <source>
        <dbReference type="RuleBase" id="RU000682"/>
    </source>
</evidence>
<dbReference type="GO" id="GO:0009948">
    <property type="term" value="P:anterior/posterior axis specification"/>
    <property type="evidence" value="ECO:0007669"/>
    <property type="project" value="TreeGrafter"/>
</dbReference>
<dbReference type="Proteomes" id="UP000242188">
    <property type="component" value="Unassembled WGS sequence"/>
</dbReference>
<name>A0A210QFA5_MIZYE</name>
<dbReference type="EMBL" id="NEDP02003892">
    <property type="protein sequence ID" value="OWF47443.1"/>
    <property type="molecule type" value="Genomic_DNA"/>
</dbReference>
<dbReference type="SMART" id="SM00389">
    <property type="entry name" value="HOX"/>
    <property type="match status" value="1"/>
</dbReference>